<evidence type="ECO:0000256" key="1">
    <source>
        <dbReference type="ARBA" id="ARBA00006484"/>
    </source>
</evidence>
<dbReference type="Gene3D" id="3.40.50.720">
    <property type="entry name" value="NAD(P)-binding Rossmann-like Domain"/>
    <property type="match status" value="1"/>
</dbReference>
<dbReference type="PANTHER" id="PTHR43976:SF16">
    <property type="entry name" value="SHORT-CHAIN DEHYDROGENASE_REDUCTASE FAMILY PROTEIN"/>
    <property type="match status" value="1"/>
</dbReference>
<dbReference type="Proteomes" id="UP001296706">
    <property type="component" value="Unassembled WGS sequence"/>
</dbReference>
<dbReference type="InterPro" id="IPR051911">
    <property type="entry name" value="SDR_oxidoreductase"/>
</dbReference>
<evidence type="ECO:0000313" key="4">
    <source>
        <dbReference type="EMBL" id="NMH79646.1"/>
    </source>
</evidence>
<sequence length="281" mass="29673">MVDVDSSAHRTWFVTGTSSGIGRALVVAALERGDRVAATARDTEPLTDLVGRFPDQLVVAELDVRDEEAARAAVQRTVDAFGRIDVVVNNAAYGLFGAVEATSDKQARELFDTNVHGVLNVLRAALPVLRRQRAGHVVQMSALFGHMAWPGCGILAATKHAVGGLTEALAIELAPLGISCTMIEPAQLATPFVANAVLAESIPDYDQTVGALLRSLGAASPESLPDAARVAAAVLGVVDAEQPPLHLALGSTAETEIRRAHTTRLRELDDWAATSREFDVS</sequence>
<evidence type="ECO:0000256" key="3">
    <source>
        <dbReference type="RuleBase" id="RU000363"/>
    </source>
</evidence>
<dbReference type="SUPFAM" id="SSF51735">
    <property type="entry name" value="NAD(P)-binding Rossmann-fold domains"/>
    <property type="match status" value="1"/>
</dbReference>
<dbReference type="PRINTS" id="PR00080">
    <property type="entry name" value="SDRFAMILY"/>
</dbReference>
<dbReference type="CDD" id="cd05374">
    <property type="entry name" value="17beta-HSD-like_SDR_c"/>
    <property type="match status" value="1"/>
</dbReference>
<protein>
    <submittedName>
        <fullName evidence="4">SDR family NAD(P)-dependent oxidoreductase</fullName>
    </submittedName>
</protein>
<keyword evidence="5" id="KW-1185">Reference proteome</keyword>
<evidence type="ECO:0000256" key="2">
    <source>
        <dbReference type="ARBA" id="ARBA00023002"/>
    </source>
</evidence>
<proteinExistence type="inferred from homology"/>
<dbReference type="Pfam" id="PF00106">
    <property type="entry name" value="adh_short"/>
    <property type="match status" value="1"/>
</dbReference>
<evidence type="ECO:0000313" key="5">
    <source>
        <dbReference type="Proteomes" id="UP001296706"/>
    </source>
</evidence>
<dbReference type="InterPro" id="IPR036291">
    <property type="entry name" value="NAD(P)-bd_dom_sf"/>
</dbReference>
<dbReference type="EMBL" id="JAAXKY010000074">
    <property type="protein sequence ID" value="NMH79646.1"/>
    <property type="molecule type" value="Genomic_DNA"/>
</dbReference>
<organism evidence="4 5">
    <name type="scientific">Pseudonocardia xinjiangensis</name>
    <dbReference type="NCBI Taxonomy" id="75289"/>
    <lineage>
        <taxon>Bacteria</taxon>
        <taxon>Bacillati</taxon>
        <taxon>Actinomycetota</taxon>
        <taxon>Actinomycetes</taxon>
        <taxon>Pseudonocardiales</taxon>
        <taxon>Pseudonocardiaceae</taxon>
        <taxon>Pseudonocardia</taxon>
    </lineage>
</organism>
<name>A0ABX1RKD8_9PSEU</name>
<reference evidence="4 5" key="1">
    <citation type="submission" date="2020-04" db="EMBL/GenBank/DDBJ databases">
        <authorList>
            <person name="Klaysubun C."/>
            <person name="Duangmal K."/>
            <person name="Lipun K."/>
        </authorList>
    </citation>
    <scope>NUCLEOTIDE SEQUENCE [LARGE SCALE GENOMIC DNA]</scope>
    <source>
        <strain evidence="4 5">JCM 11839</strain>
    </source>
</reference>
<comment type="similarity">
    <text evidence="1 3">Belongs to the short-chain dehydrogenases/reductases (SDR) family.</text>
</comment>
<keyword evidence="2" id="KW-0560">Oxidoreductase</keyword>
<dbReference type="PANTHER" id="PTHR43976">
    <property type="entry name" value="SHORT CHAIN DEHYDROGENASE"/>
    <property type="match status" value="1"/>
</dbReference>
<dbReference type="PRINTS" id="PR00081">
    <property type="entry name" value="GDHRDH"/>
</dbReference>
<comment type="caution">
    <text evidence="4">The sequence shown here is derived from an EMBL/GenBank/DDBJ whole genome shotgun (WGS) entry which is preliminary data.</text>
</comment>
<dbReference type="RefSeq" id="WP_169397710.1">
    <property type="nucleotide sequence ID" value="NZ_BAAAJH010000008.1"/>
</dbReference>
<gene>
    <name evidence="4" type="ORF">HF577_21440</name>
</gene>
<dbReference type="InterPro" id="IPR002347">
    <property type="entry name" value="SDR_fam"/>
</dbReference>
<accession>A0ABX1RKD8</accession>